<dbReference type="GO" id="GO:0003676">
    <property type="term" value="F:nucleic acid binding"/>
    <property type="evidence" value="ECO:0007669"/>
    <property type="project" value="InterPro"/>
</dbReference>
<keyword evidence="1" id="KW-0862">Zinc</keyword>
<evidence type="ECO:0000256" key="2">
    <source>
        <dbReference type="SAM" id="MobiDB-lite"/>
    </source>
</evidence>
<dbReference type="InterPro" id="IPR001878">
    <property type="entry name" value="Znf_CCHC"/>
</dbReference>
<reference evidence="4 5" key="1">
    <citation type="submission" date="2018-04" db="EMBL/GenBank/DDBJ databases">
        <authorList>
            <person name="Vogel A."/>
        </authorList>
    </citation>
    <scope>NUCLEOTIDE SEQUENCE [LARGE SCALE GENOMIC DNA]</scope>
</reference>
<keyword evidence="5" id="KW-1185">Reference proteome</keyword>
<protein>
    <recommendedName>
        <fullName evidence="3">CCHC-type domain-containing protein</fullName>
    </recommendedName>
</protein>
<feature type="region of interest" description="Disordered" evidence="2">
    <location>
        <begin position="302"/>
        <end position="327"/>
    </location>
</feature>
<dbReference type="AlphaFoldDB" id="A0A484MND6"/>
<keyword evidence="1" id="KW-0863">Zinc-finger</keyword>
<evidence type="ECO:0000313" key="5">
    <source>
        <dbReference type="Proteomes" id="UP000595140"/>
    </source>
</evidence>
<dbReference type="GO" id="GO:0008270">
    <property type="term" value="F:zinc ion binding"/>
    <property type="evidence" value="ECO:0007669"/>
    <property type="project" value="UniProtKB-KW"/>
</dbReference>
<dbReference type="Gene3D" id="4.10.60.10">
    <property type="entry name" value="Zinc finger, CCHC-type"/>
    <property type="match status" value="1"/>
</dbReference>
<feature type="compositionally biased region" description="Polar residues" evidence="2">
    <location>
        <begin position="313"/>
        <end position="327"/>
    </location>
</feature>
<sequence length="384" mass="43164">MTDNTSNTSSIRSILEQEKLNGENFLDWYKKLRTVLEHEGKFYVFETILPQPPTVDSTMAEKAAYKKHENDVLDVSWLIFASMTPEIQLLHEDKNAFDMIETMKHSYQREIRQERFELSKTLFRCKFLPQKESVEVHVQEMIGYLERLENLGYPLGQELATDLILQSLPASLSQYIMDTKLNEIDKSLSNLLQTIKDAEKEIGKISPDISSITQGLKPTGSVAEEGNCFHCGEKCHWTGGNCNVYSEELQDNNEGVICISGTKELQCATKECELHKRKAEVEAEFTPAPKCFHTLDNNIAGKSPTKGPLPKKGQSSKAIHVAGSNQTKPNKRFKELCDSCGRHHPGECWVHTGACLGCGQIGHFRRNCPTNPGAPFSKARTQGK</sequence>
<evidence type="ECO:0000313" key="4">
    <source>
        <dbReference type="EMBL" id="VFQ89979.1"/>
    </source>
</evidence>
<dbReference type="PROSITE" id="PS50158">
    <property type="entry name" value="ZF_CCHC"/>
    <property type="match status" value="1"/>
</dbReference>
<evidence type="ECO:0000256" key="1">
    <source>
        <dbReference type="PROSITE-ProRule" id="PRU00047"/>
    </source>
</evidence>
<proteinExistence type="predicted"/>
<accession>A0A484MND6</accession>
<dbReference type="EMBL" id="OOIL02003924">
    <property type="protein sequence ID" value="VFQ89979.1"/>
    <property type="molecule type" value="Genomic_DNA"/>
</dbReference>
<name>A0A484MND6_9ASTE</name>
<gene>
    <name evidence="4" type="ORF">CCAM_LOCUS31755</name>
</gene>
<dbReference type="Proteomes" id="UP000595140">
    <property type="component" value="Unassembled WGS sequence"/>
</dbReference>
<feature type="domain" description="CCHC-type" evidence="3">
    <location>
        <begin position="355"/>
        <end position="369"/>
    </location>
</feature>
<dbReference type="Pfam" id="PF14223">
    <property type="entry name" value="Retrotran_gag_2"/>
    <property type="match status" value="1"/>
</dbReference>
<organism evidence="4 5">
    <name type="scientific">Cuscuta campestris</name>
    <dbReference type="NCBI Taxonomy" id="132261"/>
    <lineage>
        <taxon>Eukaryota</taxon>
        <taxon>Viridiplantae</taxon>
        <taxon>Streptophyta</taxon>
        <taxon>Embryophyta</taxon>
        <taxon>Tracheophyta</taxon>
        <taxon>Spermatophyta</taxon>
        <taxon>Magnoliopsida</taxon>
        <taxon>eudicotyledons</taxon>
        <taxon>Gunneridae</taxon>
        <taxon>Pentapetalae</taxon>
        <taxon>asterids</taxon>
        <taxon>lamiids</taxon>
        <taxon>Solanales</taxon>
        <taxon>Convolvulaceae</taxon>
        <taxon>Cuscuteae</taxon>
        <taxon>Cuscuta</taxon>
        <taxon>Cuscuta subgen. Grammica</taxon>
        <taxon>Cuscuta sect. Cleistogrammica</taxon>
    </lineage>
</organism>
<dbReference type="OrthoDB" id="1920930at2759"/>
<dbReference type="SMART" id="SM00343">
    <property type="entry name" value="ZnF_C2HC"/>
    <property type="match status" value="1"/>
</dbReference>
<keyword evidence="1" id="KW-0479">Metal-binding</keyword>
<evidence type="ECO:0000259" key="3">
    <source>
        <dbReference type="PROSITE" id="PS50158"/>
    </source>
</evidence>